<evidence type="ECO:0000313" key="8">
    <source>
        <dbReference type="Proteomes" id="UP000013378"/>
    </source>
</evidence>
<dbReference type="InterPro" id="IPR051598">
    <property type="entry name" value="TSUP/Inactive_protease-like"/>
</dbReference>
<feature type="transmembrane region" description="Helical" evidence="6">
    <location>
        <begin position="185"/>
        <end position="203"/>
    </location>
</feature>
<evidence type="ECO:0000256" key="5">
    <source>
        <dbReference type="ARBA" id="ARBA00023136"/>
    </source>
</evidence>
<evidence type="ECO:0000313" key="7">
    <source>
        <dbReference type="EMBL" id="EOD00978.1"/>
    </source>
</evidence>
<dbReference type="EMBL" id="ARZA01000093">
    <property type="protein sequence ID" value="EOD00978.1"/>
    <property type="molecule type" value="Genomic_DNA"/>
</dbReference>
<dbReference type="STRING" id="1304284.L21TH_0963"/>
<dbReference type="eggNOG" id="COG0730">
    <property type="taxonomic scope" value="Bacteria"/>
</dbReference>
<dbReference type="PANTHER" id="PTHR43701">
    <property type="entry name" value="MEMBRANE TRANSPORTER PROTEIN MJ0441-RELATED"/>
    <property type="match status" value="1"/>
</dbReference>
<dbReference type="Pfam" id="PF01925">
    <property type="entry name" value="TauE"/>
    <property type="match status" value="1"/>
</dbReference>
<comment type="similarity">
    <text evidence="2 6">Belongs to the 4-toluene sulfonate uptake permease (TSUP) (TC 2.A.102) family.</text>
</comment>
<evidence type="ECO:0000256" key="3">
    <source>
        <dbReference type="ARBA" id="ARBA00022692"/>
    </source>
</evidence>
<gene>
    <name evidence="7" type="ORF">L21TH_0963</name>
</gene>
<reference evidence="7 8" key="1">
    <citation type="journal article" date="2015" name="Geomicrobiol. J.">
        <title>Caldisalinibacter kiritimatiensis gen. nov., sp. nov., a moderately thermohalophilic thiosulfate-reducing bacterium from a hypersaline microbial mat.</title>
        <authorList>
            <person name="Ben Hania W."/>
            <person name="Joseph M."/>
            <person name="Fiebig A."/>
            <person name="Bunk B."/>
            <person name="Klenk H.-P."/>
            <person name="Fardeau M.-L."/>
            <person name="Spring S."/>
        </authorList>
    </citation>
    <scope>NUCLEOTIDE SEQUENCE [LARGE SCALE GENOMIC DNA]</scope>
    <source>
        <strain evidence="7 8">L21-TH-D2</strain>
    </source>
</reference>
<name>R1AV01_9FIRM</name>
<evidence type="ECO:0000256" key="6">
    <source>
        <dbReference type="RuleBase" id="RU363041"/>
    </source>
</evidence>
<feature type="transmembrane region" description="Helical" evidence="6">
    <location>
        <begin position="73"/>
        <end position="93"/>
    </location>
</feature>
<proteinExistence type="inferred from homology"/>
<feature type="transmembrane region" description="Helical" evidence="6">
    <location>
        <begin position="215"/>
        <end position="233"/>
    </location>
</feature>
<dbReference type="RefSeq" id="WP_006310695.1">
    <property type="nucleotide sequence ID" value="NZ_ARZA01000093.1"/>
</dbReference>
<evidence type="ECO:0000256" key="4">
    <source>
        <dbReference type="ARBA" id="ARBA00022989"/>
    </source>
</evidence>
<feature type="transmembrane region" description="Helical" evidence="6">
    <location>
        <begin position="99"/>
        <end position="119"/>
    </location>
</feature>
<evidence type="ECO:0000256" key="1">
    <source>
        <dbReference type="ARBA" id="ARBA00004141"/>
    </source>
</evidence>
<keyword evidence="5 6" id="KW-0472">Membrane</keyword>
<sequence length="263" mass="28483">MMNSVLIMCIIILIIAVSMSMVGKGGGNFYVLAMVLAGISMHNAATTSQLIMMATSITSMLIFNKHKKVDWKLALVIDPPTDIMAFIGGYFAGSIEGTTLKLMFAILLIVISFFMFVSVKQRPIKQNDKFGYWNRTFGEYEYTVNLWLTLPITAIVGFFAGAIGISGGAFKIPLMVLLCGIPMEIAVGTSSAMVAITALMGFIGHSINGDFNPELAIPLTVVAVIGGLIGSRYAIKSKPKNLKRVFAFTNMLAATMMIINIIR</sequence>
<dbReference type="Proteomes" id="UP000013378">
    <property type="component" value="Unassembled WGS sequence"/>
</dbReference>
<protein>
    <recommendedName>
        <fullName evidence="6">Probable membrane transporter protein</fullName>
    </recommendedName>
</protein>
<dbReference type="PANTHER" id="PTHR43701:SF2">
    <property type="entry name" value="MEMBRANE TRANSPORTER PROTEIN YJNA-RELATED"/>
    <property type="match status" value="1"/>
</dbReference>
<keyword evidence="4 6" id="KW-1133">Transmembrane helix</keyword>
<comment type="subcellular location">
    <subcellularLocation>
        <location evidence="6">Cell membrane</location>
        <topology evidence="6">Multi-pass membrane protein</topology>
    </subcellularLocation>
    <subcellularLocation>
        <location evidence="1">Membrane</location>
        <topology evidence="1">Multi-pass membrane protein</topology>
    </subcellularLocation>
</comment>
<dbReference type="GO" id="GO:0005886">
    <property type="term" value="C:plasma membrane"/>
    <property type="evidence" value="ECO:0007669"/>
    <property type="project" value="UniProtKB-SubCell"/>
</dbReference>
<keyword evidence="8" id="KW-1185">Reference proteome</keyword>
<accession>R1AV01</accession>
<feature type="transmembrane region" description="Helical" evidence="6">
    <location>
        <begin position="245"/>
        <end position="262"/>
    </location>
</feature>
<evidence type="ECO:0000256" key="2">
    <source>
        <dbReference type="ARBA" id="ARBA00009142"/>
    </source>
</evidence>
<dbReference type="AlphaFoldDB" id="R1AV01"/>
<feature type="transmembrane region" description="Helical" evidence="6">
    <location>
        <begin position="140"/>
        <end position="165"/>
    </location>
</feature>
<keyword evidence="6" id="KW-1003">Cell membrane</keyword>
<dbReference type="InterPro" id="IPR002781">
    <property type="entry name" value="TM_pro_TauE-like"/>
</dbReference>
<comment type="caution">
    <text evidence="7">The sequence shown here is derived from an EMBL/GenBank/DDBJ whole genome shotgun (WGS) entry which is preliminary data.</text>
</comment>
<organism evidence="7 8">
    <name type="scientific">Caldisalinibacter kiritimatiensis</name>
    <dbReference type="NCBI Taxonomy" id="1304284"/>
    <lineage>
        <taxon>Bacteria</taxon>
        <taxon>Bacillati</taxon>
        <taxon>Bacillota</taxon>
        <taxon>Tissierellia</taxon>
        <taxon>Tissierellales</taxon>
        <taxon>Thermohalobacteraceae</taxon>
        <taxon>Caldisalinibacter</taxon>
    </lineage>
</organism>
<keyword evidence="3 6" id="KW-0812">Transmembrane</keyword>